<dbReference type="PROSITE" id="PS00900">
    <property type="entry name" value="RNA_POL_PHAGE_1"/>
    <property type="match status" value="1"/>
</dbReference>
<evidence type="ECO:0000256" key="9">
    <source>
        <dbReference type="SAM" id="MobiDB-lite"/>
    </source>
</evidence>
<dbReference type="EC" id="2.7.7.6" evidence="2 8"/>
<dbReference type="PANTHER" id="PTHR10102">
    <property type="entry name" value="DNA-DIRECTED RNA POLYMERASE, MITOCHONDRIAL"/>
    <property type="match status" value="1"/>
</dbReference>
<keyword evidence="11" id="KW-0496">Mitochondrion</keyword>
<evidence type="ECO:0000256" key="3">
    <source>
        <dbReference type="ARBA" id="ARBA00022478"/>
    </source>
</evidence>
<dbReference type="PROSITE" id="PS00489">
    <property type="entry name" value="RNA_POL_PHAGE_2"/>
    <property type="match status" value="1"/>
</dbReference>
<dbReference type="RefSeq" id="YP_009315942.1">
    <property type="nucleotide sequence ID" value="NC_031696.1"/>
</dbReference>
<evidence type="ECO:0000259" key="10">
    <source>
        <dbReference type="Pfam" id="PF00940"/>
    </source>
</evidence>
<keyword evidence="3 8" id="KW-0240">DNA-directed RNA polymerase</keyword>
<evidence type="ECO:0000256" key="2">
    <source>
        <dbReference type="ARBA" id="ARBA00012418"/>
    </source>
</evidence>
<feature type="domain" description="DNA-directed RNA polymerase C-terminal" evidence="10">
    <location>
        <begin position="502"/>
        <end position="820"/>
    </location>
</feature>
<evidence type="ECO:0000256" key="7">
    <source>
        <dbReference type="ARBA" id="ARBA00048552"/>
    </source>
</evidence>
<dbReference type="EMBL" id="KX028885">
    <property type="protein sequence ID" value="AOX12936.1"/>
    <property type="molecule type" value="Genomic_DNA"/>
</dbReference>
<feature type="compositionally biased region" description="Basic and acidic residues" evidence="9">
    <location>
        <begin position="193"/>
        <end position="207"/>
    </location>
</feature>
<dbReference type="AlphaFoldDB" id="A0A2Z2CD19"/>
<dbReference type="Pfam" id="PF00940">
    <property type="entry name" value="RNA_pol"/>
    <property type="match status" value="1"/>
</dbReference>
<comment type="catalytic activity">
    <reaction evidence="7 8">
        <text>RNA(n) + a ribonucleoside 5'-triphosphate = RNA(n+1) + diphosphate</text>
        <dbReference type="Rhea" id="RHEA:21248"/>
        <dbReference type="Rhea" id="RHEA-COMP:14527"/>
        <dbReference type="Rhea" id="RHEA-COMP:17342"/>
        <dbReference type="ChEBI" id="CHEBI:33019"/>
        <dbReference type="ChEBI" id="CHEBI:61557"/>
        <dbReference type="ChEBI" id="CHEBI:140395"/>
        <dbReference type="EC" id="2.7.7.6"/>
    </reaction>
</comment>
<evidence type="ECO:0000256" key="5">
    <source>
        <dbReference type="ARBA" id="ARBA00022695"/>
    </source>
</evidence>
<keyword evidence="4 8" id="KW-0808">Transferase</keyword>
<sequence>MKVLTFICCYSSSYRIHIRKYSSNSKDIIIDEFFKKLDEKLKSISSLSDKSNVSQYQDEVIKLLHERKPRNGSSLTDDELVELQHKIEDLTMKFDDTCIYHTIPNLIKRLIRKDKPTAKDYLKSHLQSQDDIELLYYFDQYTIEAIILNVLSMVFHSLKVDSAVRVATLLEQLDSTVRVQAALLKSRKPSKPSNEDRLKEEVSEVKSDKKKGNRRSKLKIYAIGALLVNFLVERELISLSDQKNMNDYINKKKGKFYLPLNVYVICNFDLSILPIKLNLPMVCPPSPWTVYDSEKNPSTLSDLHGGYLSQPTGDIYHRYRLLTSHNYTYFYINLGPQYDILLKVMNLLQLEPFMINREVLSFIQNNRDRLVELGLLMPSFLASLNHKEASDILRKSYDEDDSIRNVSTFPSLFQTLLKRIQRARTESFILTLASAYDGYKFYLPAFLDFRGRIYRSGILHFHERDIARSLIVFANNNNKSSSYNCRTVLISAAPFHYKSFVSITDSIQWYIDNKSVFNTSDDSLIQFAQKAKNPFQFIANVLAIERDETDPATFPVTKDASASAYQIMSYLLLDVDLAMRTNLIQSPNENKIRDIYSEILEELKPFLHDNLDHTISTGICSRINRKLVKAIFMPLIYGKTVISIARDIQDALSSFLTYKESYQVASLCMKFWKQRYPNIVNLIKLISHIGWFSSSLNRPVYYSVPMFTTVQDYMCLKPANIWIFDRINKKRRKVTLRIPTQIRDLRKSEVSTFVNFIHQKDAFIAMNVVIQAAINFDTRLYTVHDNFITTPTFSNELPKIYSDVFRDLHSPLELINKLIDVNLIKPILSNYMDINDEETIISVDTKEWLSKIKANCYHSVKNPIPLDHLKELLERLIPKSISKREKDKWEKRILVILTAYDNYVHAVCGPVNSINDSGAAHADKWKEFKSKLRNSYYCLNY</sequence>
<evidence type="ECO:0000256" key="4">
    <source>
        <dbReference type="ARBA" id="ARBA00022679"/>
    </source>
</evidence>
<dbReference type="InterPro" id="IPR043502">
    <property type="entry name" value="DNA/RNA_pol_sf"/>
</dbReference>
<proteinExistence type="inferred from homology"/>
<keyword evidence="6 8" id="KW-0804">Transcription</keyword>
<feature type="region of interest" description="Disordered" evidence="9">
    <location>
        <begin position="188"/>
        <end position="208"/>
    </location>
</feature>
<dbReference type="GeneID" id="30090203"/>
<geneLocation type="mitochondrion" evidence="11"/>
<dbReference type="InterPro" id="IPR002092">
    <property type="entry name" value="DNA-dir_Rpol_phage-type"/>
</dbReference>
<organism evidence="11">
    <name type="scientific">Cocos nucifera</name>
    <name type="common">Coconut palm</name>
    <dbReference type="NCBI Taxonomy" id="13894"/>
    <lineage>
        <taxon>Eukaryota</taxon>
        <taxon>Viridiplantae</taxon>
        <taxon>Streptophyta</taxon>
        <taxon>Embryophyta</taxon>
        <taxon>Tracheophyta</taxon>
        <taxon>Spermatophyta</taxon>
        <taxon>Magnoliopsida</taxon>
        <taxon>Liliopsida</taxon>
        <taxon>Arecaceae</taxon>
        <taxon>Arecoideae</taxon>
        <taxon>Cocoseae</taxon>
        <taxon>Attaleinae</taxon>
        <taxon>Cocos</taxon>
    </lineage>
</organism>
<evidence type="ECO:0000256" key="1">
    <source>
        <dbReference type="ARBA" id="ARBA00009493"/>
    </source>
</evidence>
<dbReference type="GO" id="GO:0003899">
    <property type="term" value="F:DNA-directed RNA polymerase activity"/>
    <property type="evidence" value="ECO:0007669"/>
    <property type="project" value="UniProtKB-EC"/>
</dbReference>
<dbReference type="GO" id="GO:0034245">
    <property type="term" value="C:mitochondrial DNA-directed RNA polymerase complex"/>
    <property type="evidence" value="ECO:0007669"/>
    <property type="project" value="TreeGrafter"/>
</dbReference>
<dbReference type="SUPFAM" id="SSF56672">
    <property type="entry name" value="DNA/RNA polymerases"/>
    <property type="match status" value="1"/>
</dbReference>
<protein>
    <recommendedName>
        <fullName evidence="2 8">DNA-directed RNA polymerase</fullName>
        <ecNumber evidence="2 8">2.7.7.6</ecNumber>
    </recommendedName>
</protein>
<dbReference type="PANTHER" id="PTHR10102:SF8">
    <property type="entry name" value="DNA-DIRECTED RNA POLYMERASE-RELATED"/>
    <property type="match status" value="1"/>
</dbReference>
<evidence type="ECO:0000256" key="8">
    <source>
        <dbReference type="RuleBase" id="RU003805"/>
    </source>
</evidence>
<accession>A0A2Z2CD19</accession>
<dbReference type="GO" id="GO:0006390">
    <property type="term" value="P:mitochondrial transcription"/>
    <property type="evidence" value="ECO:0007669"/>
    <property type="project" value="TreeGrafter"/>
</dbReference>
<evidence type="ECO:0000256" key="6">
    <source>
        <dbReference type="ARBA" id="ARBA00023163"/>
    </source>
</evidence>
<comment type="similarity">
    <text evidence="1 8">Belongs to the phage and mitochondrial RNA polymerase family.</text>
</comment>
<name>A0A2Z2CD19_COCNU</name>
<dbReference type="Gene3D" id="1.10.150.20">
    <property type="entry name" value="5' to 3' exonuclease, C-terminal subdomain"/>
    <property type="match status" value="1"/>
</dbReference>
<gene>
    <name evidence="11" type="primary">RNA_pol</name>
</gene>
<dbReference type="GO" id="GO:0003677">
    <property type="term" value="F:DNA binding"/>
    <property type="evidence" value="ECO:0007669"/>
    <property type="project" value="InterPro"/>
</dbReference>
<dbReference type="InterPro" id="IPR046950">
    <property type="entry name" value="DNA-dir_Rpol_C_phage-type"/>
</dbReference>
<keyword evidence="5 8" id="KW-0548">Nucleotidyltransferase</keyword>
<comment type="function">
    <text evidence="8">DNA-dependent RNA polymerase catalyzes the transcription of DNA into RNA using the four ribonucleoside triphosphates as substrates.</text>
</comment>
<reference evidence="11" key="1">
    <citation type="submission" date="2016-04" db="EMBL/GenBank/DDBJ databases">
        <title>Complete Sequence and Comparative Analysis of the Mitochondrial Genome of Coconut Palm (Cocos nucifera).</title>
        <authorList>
            <person name="Liu W."/>
            <person name="Lin Q."/>
            <person name="Aljohi H.A."/>
            <person name="Zhao Y."/>
            <person name="Zeng J."/>
            <person name="Hu S."/>
            <person name="Yu J."/>
        </authorList>
    </citation>
    <scope>NUCLEOTIDE SEQUENCE</scope>
</reference>
<evidence type="ECO:0000313" key="11">
    <source>
        <dbReference type="EMBL" id="AOX12936.1"/>
    </source>
</evidence>